<keyword evidence="3" id="KW-0560">Oxidoreductase</keyword>
<dbReference type="PANTHER" id="PTHR13887:SF14">
    <property type="entry name" value="DISULFIDE BOND FORMATION PROTEIN D"/>
    <property type="match status" value="1"/>
</dbReference>
<dbReference type="InterPro" id="IPR013766">
    <property type="entry name" value="Thioredoxin_domain"/>
</dbReference>
<sequence length="223" mass="24099">MPGAILIAAVLISGSIFYVNGGLPSKNGQAQINQGASDADDSAPVDVAEDDDSFLGEKDAEVVIIEFSDFQCPFCRSFWKDTLPSIKKEYIDTGKVKFVYRDFPLSFHSAAQPAAQATECAKDQNKFWEMHDKIFSEQEKMGSGTIQFTASDIKKWAGQIGLNTGDFNQCLDSESKKGEVEKDAADGSSAGVNGTPAFFINGRKLVGAQPFSVFKAAIDAELK</sequence>
<keyword evidence="4" id="KW-1015">Disulfide bond</keyword>
<comment type="similarity">
    <text evidence="1">Belongs to the thioredoxin family. DsbA subfamily.</text>
</comment>
<dbReference type="InterPro" id="IPR012336">
    <property type="entry name" value="Thioredoxin-like_fold"/>
</dbReference>
<evidence type="ECO:0000256" key="2">
    <source>
        <dbReference type="ARBA" id="ARBA00022729"/>
    </source>
</evidence>
<evidence type="ECO:0000259" key="6">
    <source>
        <dbReference type="PROSITE" id="PS51352"/>
    </source>
</evidence>
<evidence type="ECO:0000256" key="5">
    <source>
        <dbReference type="ARBA" id="ARBA00023284"/>
    </source>
</evidence>
<gene>
    <name evidence="7" type="ORF">A3I24_03030</name>
</gene>
<evidence type="ECO:0000313" key="7">
    <source>
        <dbReference type="EMBL" id="OGY67909.1"/>
    </source>
</evidence>
<accession>A0A1G1ZTV8</accession>
<name>A0A1G1ZTV8_9BACT</name>
<dbReference type="Proteomes" id="UP000177690">
    <property type="component" value="Unassembled WGS sequence"/>
</dbReference>
<organism evidence="7 8">
    <name type="scientific">Candidatus Harrisonbacteria bacterium RIFCSPLOWO2_02_FULL_41_13b</name>
    <dbReference type="NCBI Taxonomy" id="1798409"/>
    <lineage>
        <taxon>Bacteria</taxon>
        <taxon>Candidatus Harrisoniibacteriota</taxon>
    </lineage>
</organism>
<evidence type="ECO:0000256" key="1">
    <source>
        <dbReference type="ARBA" id="ARBA00005791"/>
    </source>
</evidence>
<evidence type="ECO:0000313" key="8">
    <source>
        <dbReference type="Proteomes" id="UP000177690"/>
    </source>
</evidence>
<dbReference type="InterPro" id="IPR036249">
    <property type="entry name" value="Thioredoxin-like_sf"/>
</dbReference>
<dbReference type="Gene3D" id="3.40.30.10">
    <property type="entry name" value="Glutaredoxin"/>
    <property type="match status" value="1"/>
</dbReference>
<dbReference type="PROSITE" id="PS51352">
    <property type="entry name" value="THIOREDOXIN_2"/>
    <property type="match status" value="1"/>
</dbReference>
<reference evidence="7 8" key="1">
    <citation type="journal article" date="2016" name="Nat. Commun.">
        <title>Thousands of microbial genomes shed light on interconnected biogeochemical processes in an aquifer system.</title>
        <authorList>
            <person name="Anantharaman K."/>
            <person name="Brown C.T."/>
            <person name="Hug L.A."/>
            <person name="Sharon I."/>
            <person name="Castelle C.J."/>
            <person name="Probst A.J."/>
            <person name="Thomas B.C."/>
            <person name="Singh A."/>
            <person name="Wilkins M.J."/>
            <person name="Karaoz U."/>
            <person name="Brodie E.L."/>
            <person name="Williams K.H."/>
            <person name="Hubbard S.S."/>
            <person name="Banfield J.F."/>
        </authorList>
    </citation>
    <scope>NUCLEOTIDE SEQUENCE [LARGE SCALE GENOMIC DNA]</scope>
</reference>
<dbReference type="EMBL" id="MHJL01000012">
    <property type="protein sequence ID" value="OGY67909.1"/>
    <property type="molecule type" value="Genomic_DNA"/>
</dbReference>
<dbReference type="PANTHER" id="PTHR13887">
    <property type="entry name" value="GLUTATHIONE S-TRANSFERASE KAPPA"/>
    <property type="match status" value="1"/>
</dbReference>
<proteinExistence type="inferred from homology"/>
<dbReference type="STRING" id="1798409.A3I24_03030"/>
<comment type="caution">
    <text evidence="7">The sequence shown here is derived from an EMBL/GenBank/DDBJ whole genome shotgun (WGS) entry which is preliminary data.</text>
</comment>
<keyword evidence="2" id="KW-0732">Signal</keyword>
<dbReference type="AlphaFoldDB" id="A0A1G1ZTV8"/>
<dbReference type="GO" id="GO:0016491">
    <property type="term" value="F:oxidoreductase activity"/>
    <property type="evidence" value="ECO:0007669"/>
    <property type="project" value="UniProtKB-KW"/>
</dbReference>
<evidence type="ECO:0000256" key="4">
    <source>
        <dbReference type="ARBA" id="ARBA00023157"/>
    </source>
</evidence>
<dbReference type="SUPFAM" id="SSF52833">
    <property type="entry name" value="Thioredoxin-like"/>
    <property type="match status" value="1"/>
</dbReference>
<keyword evidence="5" id="KW-0676">Redox-active center</keyword>
<evidence type="ECO:0000256" key="3">
    <source>
        <dbReference type="ARBA" id="ARBA00023002"/>
    </source>
</evidence>
<feature type="domain" description="Thioredoxin" evidence="6">
    <location>
        <begin position="25"/>
        <end position="223"/>
    </location>
</feature>
<dbReference type="Pfam" id="PF13462">
    <property type="entry name" value="Thioredoxin_4"/>
    <property type="match status" value="1"/>
</dbReference>
<protein>
    <recommendedName>
        <fullName evidence="6">Thioredoxin domain-containing protein</fullName>
    </recommendedName>
</protein>